<comment type="caution">
    <text evidence="2">The sequence shown here is derived from an EMBL/GenBank/DDBJ whole genome shotgun (WGS) entry which is preliminary data.</text>
</comment>
<keyword evidence="3" id="KW-1185">Reference proteome</keyword>
<organism evidence="2 3">
    <name type="scientific">Paenisporosarcina macmurdoensis</name>
    <dbReference type="NCBI Taxonomy" id="212659"/>
    <lineage>
        <taxon>Bacteria</taxon>
        <taxon>Bacillati</taxon>
        <taxon>Bacillota</taxon>
        <taxon>Bacilli</taxon>
        <taxon>Bacillales</taxon>
        <taxon>Caryophanaceae</taxon>
        <taxon>Paenisporosarcina</taxon>
    </lineage>
</organism>
<dbReference type="InterPro" id="IPR020390">
    <property type="entry name" value="Uncharacterised_YqhV"/>
</dbReference>
<proteinExistence type="predicted"/>
<sequence length="92" mass="10126">MVVFNIEKALLFMIVFRLIGGSIEVTAAMLMLKFNDLEKAFYINTLLALVGPFILIATTGIGMIGLAEKISLTRMICLFSGIVLILISMRVN</sequence>
<protein>
    <submittedName>
        <fullName evidence="2">YqhV family protein</fullName>
    </submittedName>
</protein>
<keyword evidence="1" id="KW-1133">Transmembrane helix</keyword>
<name>A0ABW1LAT8_9BACL</name>
<gene>
    <name evidence="2" type="ORF">ACFPYN_15440</name>
</gene>
<evidence type="ECO:0000256" key="1">
    <source>
        <dbReference type="SAM" id="Phobius"/>
    </source>
</evidence>
<dbReference type="Proteomes" id="UP001596170">
    <property type="component" value="Unassembled WGS sequence"/>
</dbReference>
<evidence type="ECO:0000313" key="3">
    <source>
        <dbReference type="Proteomes" id="UP001596170"/>
    </source>
</evidence>
<keyword evidence="1" id="KW-0472">Membrane</keyword>
<accession>A0ABW1LAT8</accession>
<dbReference type="RefSeq" id="WP_377735864.1">
    <property type="nucleotide sequence ID" value="NZ_JBHSRI010000025.1"/>
</dbReference>
<reference evidence="3" key="1">
    <citation type="journal article" date="2019" name="Int. J. Syst. Evol. Microbiol.">
        <title>The Global Catalogue of Microorganisms (GCM) 10K type strain sequencing project: providing services to taxonomists for standard genome sequencing and annotation.</title>
        <authorList>
            <consortium name="The Broad Institute Genomics Platform"/>
            <consortium name="The Broad Institute Genome Sequencing Center for Infectious Disease"/>
            <person name="Wu L."/>
            <person name="Ma J."/>
        </authorList>
    </citation>
    <scope>NUCLEOTIDE SEQUENCE [LARGE SCALE GENOMIC DNA]</scope>
    <source>
        <strain evidence="3">CCUG 54527</strain>
    </source>
</reference>
<feature type="transmembrane region" description="Helical" evidence="1">
    <location>
        <begin position="41"/>
        <end position="66"/>
    </location>
</feature>
<feature type="transmembrane region" description="Helical" evidence="1">
    <location>
        <begin position="72"/>
        <end position="91"/>
    </location>
</feature>
<evidence type="ECO:0000313" key="2">
    <source>
        <dbReference type="EMBL" id="MFC6040819.1"/>
    </source>
</evidence>
<dbReference type="EMBL" id="JBHSRI010000025">
    <property type="protein sequence ID" value="MFC6040819.1"/>
    <property type="molecule type" value="Genomic_DNA"/>
</dbReference>
<keyword evidence="1" id="KW-0812">Transmembrane</keyword>
<dbReference type="Pfam" id="PF10942">
    <property type="entry name" value="DUF2619"/>
    <property type="match status" value="1"/>
</dbReference>
<feature type="transmembrane region" description="Helical" evidence="1">
    <location>
        <begin position="12"/>
        <end position="32"/>
    </location>
</feature>